<evidence type="ECO:0000313" key="2">
    <source>
        <dbReference type="Proteomes" id="UP000596074"/>
    </source>
</evidence>
<organism evidence="1 2">
    <name type="scientific">Venatoribacter cucullus</name>
    <dbReference type="NCBI Taxonomy" id="2661630"/>
    <lineage>
        <taxon>Bacteria</taxon>
        <taxon>Pseudomonadati</taxon>
        <taxon>Pseudomonadota</taxon>
        <taxon>Gammaproteobacteria</taxon>
        <taxon>Oceanospirillales</taxon>
        <taxon>Oceanospirillaceae</taxon>
        <taxon>Venatoribacter</taxon>
    </lineage>
</organism>
<dbReference type="EMBL" id="CP046056">
    <property type="protein sequence ID" value="QQD23825.1"/>
    <property type="molecule type" value="Genomic_DNA"/>
</dbReference>
<dbReference type="AlphaFoldDB" id="A0A9E8FK37"/>
<evidence type="ECO:0000313" key="1">
    <source>
        <dbReference type="EMBL" id="QQD23825.1"/>
    </source>
</evidence>
<name>A0A9E8FK37_9GAMM</name>
<accession>A0A9E8FK37</accession>
<dbReference type="RefSeq" id="WP_228346366.1">
    <property type="nucleotide sequence ID" value="NZ_CP045550.1"/>
</dbReference>
<gene>
    <name evidence="1" type="ORF">GJQ55_04725</name>
</gene>
<keyword evidence="2" id="KW-1185">Reference proteome</keyword>
<proteinExistence type="predicted"/>
<dbReference type="InterPro" id="IPR018643">
    <property type="entry name" value="DUF2069_membrane"/>
</dbReference>
<reference evidence="1 2" key="1">
    <citation type="submission" date="2019-11" db="EMBL/GenBank/DDBJ databases">
        <title>Venatorbacter sp. nov. a predator of Campylobacter and other Gram-negative bacteria.</title>
        <authorList>
            <person name="Saeedi A."/>
            <person name="Cummings N.J."/>
            <person name="Connerton I.F."/>
            <person name="Connerton P.L."/>
        </authorList>
    </citation>
    <scope>NUCLEOTIDE SEQUENCE [LARGE SCALE GENOMIC DNA]</scope>
    <source>
        <strain evidence="1">XL5</strain>
    </source>
</reference>
<protein>
    <submittedName>
        <fullName evidence="1">DUF2069 domain-containing protein</fullName>
    </submittedName>
</protein>
<dbReference type="KEGG" id="vcw:GJQ55_04725"/>
<dbReference type="Proteomes" id="UP000596074">
    <property type="component" value="Chromosome"/>
</dbReference>
<sequence length="123" mass="13427">MITKVNTARWIMLSSYTALLLLLVLQTLLNPPAAESLGTLQIWIAGAILALFKILPLLLFVRGLSAGRHTTAAWLAYMAMLYFVFGVLLTFTPGASGWGWGVSISSLVLIIAAMLYTRWKKAA</sequence>
<dbReference type="Pfam" id="PF09842">
    <property type="entry name" value="DUF2069"/>
    <property type="match status" value="1"/>
</dbReference>